<evidence type="ECO:0000313" key="1">
    <source>
        <dbReference type="EMBL" id="CAB1422546.1"/>
    </source>
</evidence>
<organism evidence="1 2">
    <name type="scientific">Pleuronectes platessa</name>
    <name type="common">European plaice</name>
    <dbReference type="NCBI Taxonomy" id="8262"/>
    <lineage>
        <taxon>Eukaryota</taxon>
        <taxon>Metazoa</taxon>
        <taxon>Chordata</taxon>
        <taxon>Craniata</taxon>
        <taxon>Vertebrata</taxon>
        <taxon>Euteleostomi</taxon>
        <taxon>Actinopterygii</taxon>
        <taxon>Neopterygii</taxon>
        <taxon>Teleostei</taxon>
        <taxon>Neoteleostei</taxon>
        <taxon>Acanthomorphata</taxon>
        <taxon>Carangaria</taxon>
        <taxon>Pleuronectiformes</taxon>
        <taxon>Pleuronectoidei</taxon>
        <taxon>Pleuronectidae</taxon>
        <taxon>Pleuronectes</taxon>
    </lineage>
</organism>
<name>A0A9N7U214_PLEPL</name>
<comment type="caution">
    <text evidence="1">The sequence shown here is derived from an EMBL/GenBank/DDBJ whole genome shotgun (WGS) entry which is preliminary data.</text>
</comment>
<accession>A0A9N7U214</accession>
<dbReference type="EMBL" id="CADEAL010000591">
    <property type="protein sequence ID" value="CAB1422546.1"/>
    <property type="molecule type" value="Genomic_DNA"/>
</dbReference>
<sequence length="109" mass="12035">MALADESQPRAIRRAISAMPTCSPEKAVLSHSPLYTLMLTMHVAPIVVCLPTTVTDVKIKFDSTNTQAPGLRPLSFAQRHTVRSDIVLVKQPVSDKDTVIKNQVEKKVR</sequence>
<reference evidence="1" key="1">
    <citation type="submission" date="2020-03" db="EMBL/GenBank/DDBJ databases">
        <authorList>
            <person name="Weist P."/>
        </authorList>
    </citation>
    <scope>NUCLEOTIDE SEQUENCE</scope>
</reference>
<dbReference type="AlphaFoldDB" id="A0A9N7U214"/>
<keyword evidence="2" id="KW-1185">Reference proteome</keyword>
<evidence type="ECO:0000313" key="2">
    <source>
        <dbReference type="Proteomes" id="UP001153269"/>
    </source>
</evidence>
<dbReference type="Proteomes" id="UP001153269">
    <property type="component" value="Unassembled WGS sequence"/>
</dbReference>
<gene>
    <name evidence="1" type="ORF">PLEPLA_LOCUS10462</name>
</gene>
<protein>
    <submittedName>
        <fullName evidence="1">Uncharacterized protein</fullName>
    </submittedName>
</protein>
<proteinExistence type="predicted"/>